<feature type="coiled-coil region" evidence="2">
    <location>
        <begin position="399"/>
        <end position="426"/>
    </location>
</feature>
<keyword evidence="1" id="KW-0808">Transferase</keyword>
<dbReference type="Proteomes" id="UP001237780">
    <property type="component" value="Unassembled WGS sequence"/>
</dbReference>
<reference evidence="4 5" key="1">
    <citation type="submission" date="2023-07" db="EMBL/GenBank/DDBJ databases">
        <title>Comparative genomics of wheat-associated soil bacteria to identify genetic determinants of phenazine resistance.</title>
        <authorList>
            <person name="Mouncey N."/>
        </authorList>
    </citation>
    <scope>NUCLEOTIDE SEQUENCE [LARGE SCALE GENOMIC DNA]</scope>
    <source>
        <strain evidence="4 5">W4I11</strain>
    </source>
</reference>
<dbReference type="PANTHER" id="PTHR46401">
    <property type="entry name" value="GLYCOSYLTRANSFERASE WBBK-RELATED"/>
    <property type="match status" value="1"/>
</dbReference>
<keyword evidence="5" id="KW-1185">Reference proteome</keyword>
<comment type="caution">
    <text evidence="4">The sequence shown here is derived from an EMBL/GenBank/DDBJ whole genome shotgun (WGS) entry which is preliminary data.</text>
</comment>
<dbReference type="SUPFAM" id="SSF53756">
    <property type="entry name" value="UDP-Glycosyltransferase/glycogen phosphorylase"/>
    <property type="match status" value="1"/>
</dbReference>
<organism evidence="4 5">
    <name type="scientific">Phyllobacterium ifriqiyense</name>
    <dbReference type="NCBI Taxonomy" id="314238"/>
    <lineage>
        <taxon>Bacteria</taxon>
        <taxon>Pseudomonadati</taxon>
        <taxon>Pseudomonadota</taxon>
        <taxon>Alphaproteobacteria</taxon>
        <taxon>Hyphomicrobiales</taxon>
        <taxon>Phyllobacteriaceae</taxon>
        <taxon>Phyllobacterium</taxon>
    </lineage>
</organism>
<feature type="domain" description="Glycosyl transferase family 1" evidence="3">
    <location>
        <begin position="242"/>
        <end position="369"/>
    </location>
</feature>
<keyword evidence="2" id="KW-0175">Coiled coil</keyword>
<evidence type="ECO:0000313" key="5">
    <source>
        <dbReference type="Proteomes" id="UP001237780"/>
    </source>
</evidence>
<accession>A0ABU0S4S2</accession>
<evidence type="ECO:0000313" key="4">
    <source>
        <dbReference type="EMBL" id="MDQ0995758.1"/>
    </source>
</evidence>
<dbReference type="Gene3D" id="3.40.50.2000">
    <property type="entry name" value="Glycogen Phosphorylase B"/>
    <property type="match status" value="1"/>
</dbReference>
<dbReference type="Pfam" id="PF00534">
    <property type="entry name" value="Glycos_transf_1"/>
    <property type="match status" value="1"/>
</dbReference>
<dbReference type="EMBL" id="JAUSZT010000002">
    <property type="protein sequence ID" value="MDQ0995758.1"/>
    <property type="molecule type" value="Genomic_DNA"/>
</dbReference>
<evidence type="ECO:0000256" key="2">
    <source>
        <dbReference type="SAM" id="Coils"/>
    </source>
</evidence>
<dbReference type="CDD" id="cd03809">
    <property type="entry name" value="GT4_MtfB-like"/>
    <property type="match status" value="1"/>
</dbReference>
<gene>
    <name evidence="4" type="ORF">QFZ34_000935</name>
</gene>
<evidence type="ECO:0000259" key="3">
    <source>
        <dbReference type="Pfam" id="PF00534"/>
    </source>
</evidence>
<proteinExistence type="predicted"/>
<evidence type="ECO:0000256" key="1">
    <source>
        <dbReference type="ARBA" id="ARBA00022679"/>
    </source>
</evidence>
<dbReference type="PANTHER" id="PTHR46401:SF2">
    <property type="entry name" value="GLYCOSYLTRANSFERASE WBBK-RELATED"/>
    <property type="match status" value="1"/>
</dbReference>
<name>A0ABU0S4S2_9HYPH</name>
<sequence>MMNAIAMDISRLIDRSHFSTPTGIDRFELQYANWAKARSSYFIEMGRTKPIEINRGRANGLISELEQRWSTAALTQSQSTELEQIYAAIDGRLSWSQLKSIVPTKNKSKLQQWGMNAGKVLRTILPMSRLATSAPFVHVSHTNLHRPAAFSWLDAQRSNGIFYVHDLIPLTHPEFVRKNEPQRHLQRMETVLKHAGLVLCNSQTTARSFETFAEEQGRAVPPIAVLPPGVEHSFNVASRAARRSKRPYFLMVGTIEPRKNHAMILQLWRALVDEHGKDTPRLVIAGKRGWENAQVFATLERCPQLRDIVIEAPDLGDAALADLMAGATALLAPSFAEGYGMPLAEAMATGTTIIASNIPSHKEIAGEHAIFLDPLDGLGWREAIETHAAEHRRRAPLTLQKWEKHFDQLDELLDAAARQKSNADRQTSANHSGK</sequence>
<dbReference type="InterPro" id="IPR001296">
    <property type="entry name" value="Glyco_trans_1"/>
</dbReference>
<protein>
    <submittedName>
        <fullName evidence="4">Glycosyltransferase involved in cell wall biosynthesis</fullName>
    </submittedName>
</protein>
<dbReference type="RefSeq" id="WP_307277483.1">
    <property type="nucleotide sequence ID" value="NZ_JAUSZT010000002.1"/>
</dbReference>